<dbReference type="Pfam" id="PF01965">
    <property type="entry name" value="DJ-1_PfpI"/>
    <property type="match status" value="1"/>
</dbReference>
<dbReference type="PROSITE" id="PS51276">
    <property type="entry name" value="PEPTIDASE_C56_PFPI"/>
    <property type="match status" value="1"/>
</dbReference>
<feature type="domain" description="DJ-1/PfpI" evidence="2">
    <location>
        <begin position="47"/>
        <end position="228"/>
    </location>
</feature>
<dbReference type="Gene3D" id="3.40.50.880">
    <property type="match status" value="1"/>
</dbReference>
<dbReference type="SUPFAM" id="SSF52317">
    <property type="entry name" value="Class I glutamine amidotransferase-like"/>
    <property type="match status" value="1"/>
</dbReference>
<gene>
    <name evidence="3" type="ORF">APECO1_2292</name>
</gene>
<dbReference type="CDD" id="cd03169">
    <property type="entry name" value="GATase1_PfpI_1"/>
    <property type="match status" value="1"/>
</dbReference>
<dbReference type="InterPro" id="IPR006286">
    <property type="entry name" value="C56_PfpI-like"/>
</dbReference>
<keyword evidence="4" id="KW-1185">Reference proteome</keyword>
<dbReference type="KEGG" id="ecv:APECO1_2292"/>
<sequence length="236" mass="26456">MWWYQKSLAVALSISPHWPFLAKSRRCMKPCESLRKTITSFESPLMKKILLITGDFSEDYEVMVPWQALNMLGFRVDVVCPGKRTGEFIKTAIHDFEGDQTYTEKPGHLFRLTASFDDIRLQEYSGVYISGGRSSEYLRLNKSVLDIVHYAMNLTLPVAAICHGPQILAAAGVLKGRKLTGYFTVKPEVEMAGGQWVTAADDEAIVDGNLITATTWMGHPAILRHFITQMGTSIIH</sequence>
<evidence type="ECO:0000256" key="1">
    <source>
        <dbReference type="ARBA" id="ARBA00008542"/>
    </source>
</evidence>
<dbReference type="SMR" id="A0A0H2Z634"/>
<dbReference type="NCBIfam" id="TIGR01382">
    <property type="entry name" value="PfpI"/>
    <property type="match status" value="1"/>
</dbReference>
<organism evidence="3 4">
    <name type="scientific">Escherichia coli O1:K1 / APEC</name>
    <dbReference type="NCBI Taxonomy" id="405955"/>
    <lineage>
        <taxon>Bacteria</taxon>
        <taxon>Pseudomonadati</taxon>
        <taxon>Pseudomonadota</taxon>
        <taxon>Gammaproteobacteria</taxon>
        <taxon>Enterobacterales</taxon>
        <taxon>Enterobacteriaceae</taxon>
        <taxon>Escherichia</taxon>
    </lineage>
</organism>
<evidence type="ECO:0000313" key="3">
    <source>
        <dbReference type="EMBL" id="ABJ03645.1"/>
    </source>
</evidence>
<dbReference type="PANTHER" id="PTHR42733">
    <property type="entry name" value="DJ-1 PROTEIN"/>
    <property type="match status" value="1"/>
</dbReference>
<name>A0A0H2Z634_ECOK1</name>
<comment type="similarity">
    <text evidence="1">Belongs to the peptidase C56 family.</text>
</comment>
<evidence type="ECO:0000259" key="2">
    <source>
        <dbReference type="Pfam" id="PF01965"/>
    </source>
</evidence>
<dbReference type="InterPro" id="IPR029062">
    <property type="entry name" value="Class_I_gatase-like"/>
</dbReference>
<evidence type="ECO:0000313" key="4">
    <source>
        <dbReference type="Proteomes" id="UP000008216"/>
    </source>
</evidence>
<accession>A0A0H2Z634</accession>
<dbReference type="AlphaFoldDB" id="A0A0H2Z634"/>
<protein>
    <submittedName>
        <fullName evidence="3">Peptidase</fullName>
    </submittedName>
</protein>
<dbReference type="HOGENOM" id="CLU_000445_44_4_6"/>
<dbReference type="EMBL" id="CP000468">
    <property type="protein sequence ID" value="ABJ03645.1"/>
    <property type="molecule type" value="Genomic_DNA"/>
</dbReference>
<dbReference type="Proteomes" id="UP000008216">
    <property type="component" value="Chromosome"/>
</dbReference>
<dbReference type="PANTHER" id="PTHR42733:SF2">
    <property type="entry name" value="DJ-1_THIJ_PFPI FAMILY PROTEIN"/>
    <property type="match status" value="1"/>
</dbReference>
<proteinExistence type="inferred from homology"/>
<dbReference type="InterPro" id="IPR002818">
    <property type="entry name" value="DJ-1/PfpI"/>
</dbReference>
<reference evidence="3 4" key="1">
    <citation type="journal article" date="2007" name="J. Bacteriol.">
        <title>The genome sequence of avian pathogenic Escherichia coli strain O1:K1:H7 shares strong similarities with human extraintestinal pathogenic E. coli genomes.</title>
        <authorList>
            <person name="Johnson T.J."/>
            <person name="Kariyawasam S."/>
            <person name="Wannemuehler Y."/>
            <person name="Mangiamele P."/>
            <person name="Johnson S.J."/>
            <person name="Doetkott C."/>
            <person name="Skyberg J.A."/>
            <person name="Lynne A.M."/>
            <person name="Johnson J.R."/>
            <person name="Nolan L.K."/>
        </authorList>
    </citation>
    <scope>NUCLEOTIDE SEQUENCE [LARGE SCALE GENOMIC DNA]</scope>
    <source>
        <strain evidence="3">APEC O1</strain>
    </source>
</reference>